<dbReference type="InterPro" id="IPR011059">
    <property type="entry name" value="Metal-dep_hydrolase_composite"/>
</dbReference>
<evidence type="ECO:0000313" key="9">
    <source>
        <dbReference type="EMBL" id="EQD69783.1"/>
    </source>
</evidence>
<comment type="similarity">
    <text evidence="3">Belongs to the metallo-dependent hydrolases superfamily. ATZ/TRZ family.</text>
</comment>
<dbReference type="GO" id="GO:0006147">
    <property type="term" value="P:guanine catabolic process"/>
    <property type="evidence" value="ECO:0007669"/>
    <property type="project" value="UniProtKB-UniPathway"/>
</dbReference>
<dbReference type="GO" id="GO:0008892">
    <property type="term" value="F:guanine deaminase activity"/>
    <property type="evidence" value="ECO:0007669"/>
    <property type="project" value="UniProtKB-EC"/>
</dbReference>
<dbReference type="Gene3D" id="2.30.40.10">
    <property type="entry name" value="Urease, subunit C, domain 1"/>
    <property type="match status" value="1"/>
</dbReference>
<dbReference type="NCBIfam" id="NF006679">
    <property type="entry name" value="PRK09228.1"/>
    <property type="match status" value="1"/>
</dbReference>
<dbReference type="SUPFAM" id="SSF51338">
    <property type="entry name" value="Composite domain of metallo-dependent hydrolases"/>
    <property type="match status" value="1"/>
</dbReference>
<dbReference type="EMBL" id="AUZX01004816">
    <property type="protein sequence ID" value="EQD69783.1"/>
    <property type="molecule type" value="Genomic_DNA"/>
</dbReference>
<evidence type="ECO:0000259" key="8">
    <source>
        <dbReference type="Pfam" id="PF01979"/>
    </source>
</evidence>
<evidence type="ECO:0000256" key="5">
    <source>
        <dbReference type="ARBA" id="ARBA00022723"/>
    </source>
</evidence>
<keyword evidence="5" id="KW-0479">Metal-binding</keyword>
<keyword evidence="6" id="KW-0378">Hydrolase</keyword>
<comment type="pathway">
    <text evidence="2">Purine metabolism; guanine degradation; xanthine from guanine: step 1/1.</text>
</comment>
<evidence type="ECO:0000256" key="6">
    <source>
        <dbReference type="ARBA" id="ARBA00022801"/>
    </source>
</evidence>
<dbReference type="GO" id="GO:0008270">
    <property type="term" value="F:zinc ion binding"/>
    <property type="evidence" value="ECO:0007669"/>
    <property type="project" value="InterPro"/>
</dbReference>
<dbReference type="PANTHER" id="PTHR11271:SF6">
    <property type="entry name" value="GUANINE DEAMINASE"/>
    <property type="match status" value="1"/>
</dbReference>
<dbReference type="Pfam" id="PF01979">
    <property type="entry name" value="Amidohydro_1"/>
    <property type="match status" value="1"/>
</dbReference>
<dbReference type="AlphaFoldDB" id="T1BMJ7"/>
<protein>
    <recommendedName>
        <fullName evidence="4">guanine deaminase</fullName>
        <ecNumber evidence="4">3.5.4.3</ecNumber>
    </recommendedName>
</protein>
<reference evidence="9" key="1">
    <citation type="submission" date="2013-08" db="EMBL/GenBank/DDBJ databases">
        <authorList>
            <person name="Mendez C."/>
            <person name="Richter M."/>
            <person name="Ferrer M."/>
            <person name="Sanchez J."/>
        </authorList>
    </citation>
    <scope>NUCLEOTIDE SEQUENCE</scope>
</reference>
<dbReference type="SUPFAM" id="SSF51556">
    <property type="entry name" value="Metallo-dependent hydrolases"/>
    <property type="match status" value="1"/>
</dbReference>
<dbReference type="InterPro" id="IPR051607">
    <property type="entry name" value="Metallo-dep_hydrolases"/>
</dbReference>
<accession>T1BMJ7</accession>
<dbReference type="InterPro" id="IPR006680">
    <property type="entry name" value="Amidohydro-rel"/>
</dbReference>
<comment type="cofactor">
    <cofactor evidence="1">
        <name>Zn(2+)</name>
        <dbReference type="ChEBI" id="CHEBI:29105"/>
    </cofactor>
</comment>
<feature type="domain" description="Amidohydrolase-related" evidence="8">
    <location>
        <begin position="71"/>
        <end position="370"/>
    </location>
</feature>
<keyword evidence="7" id="KW-0862">Zinc</keyword>
<organism evidence="9">
    <name type="scientific">mine drainage metagenome</name>
    <dbReference type="NCBI Taxonomy" id="410659"/>
    <lineage>
        <taxon>unclassified sequences</taxon>
        <taxon>metagenomes</taxon>
        <taxon>ecological metagenomes</taxon>
    </lineage>
</organism>
<dbReference type="Gene3D" id="3.20.20.140">
    <property type="entry name" value="Metal-dependent hydrolases"/>
    <property type="match status" value="1"/>
</dbReference>
<evidence type="ECO:0000256" key="4">
    <source>
        <dbReference type="ARBA" id="ARBA00012781"/>
    </source>
</evidence>
<name>T1BMJ7_9ZZZZ</name>
<reference evidence="9" key="2">
    <citation type="journal article" date="2014" name="ISME J.">
        <title>Microbial stratification in low pH oxic and suboxic macroscopic growths along an acid mine drainage.</title>
        <authorList>
            <person name="Mendez-Garcia C."/>
            <person name="Mesa V."/>
            <person name="Sprenger R.R."/>
            <person name="Richter M."/>
            <person name="Diez M.S."/>
            <person name="Solano J."/>
            <person name="Bargiela R."/>
            <person name="Golyshina O.V."/>
            <person name="Manteca A."/>
            <person name="Ramos J.L."/>
            <person name="Gallego J.R."/>
            <person name="Llorente I."/>
            <person name="Martins Dos Santos V.A."/>
            <person name="Jensen O.N."/>
            <person name="Pelaez A.I."/>
            <person name="Sanchez J."/>
            <person name="Ferrer M."/>
        </authorList>
    </citation>
    <scope>NUCLEOTIDE SEQUENCE</scope>
</reference>
<evidence type="ECO:0000256" key="2">
    <source>
        <dbReference type="ARBA" id="ARBA00004984"/>
    </source>
</evidence>
<dbReference type="EC" id="3.5.4.3" evidence="4"/>
<comment type="caution">
    <text evidence="9">The sequence shown here is derived from an EMBL/GenBank/DDBJ whole genome shotgun (WGS) entry which is preliminary data.</text>
</comment>
<proteinExistence type="inferred from homology"/>
<dbReference type="InterPro" id="IPR032466">
    <property type="entry name" value="Metal_Hydrolase"/>
</dbReference>
<sequence>MALSRSAQVAIRAPLLSYNCNPLDADPTGCVHHETDGLVLVADGRITYAGPFASSRIPAGTNLHEYRDALLMPGFIDAHVHYVQTPVIGSSGKDLLEWLQTYVFPIEQRYADLDFSRQVARLFFAQELAAGVTTTLSYCTVHPGSVDAYFEEAARIGLRAGAGKVLMDRNAPAMLCDTAQRGYDESKQLISRWHGRDRLFYAVTPRFAPTSTPAQLEAAGALFAETDGIYMQTHLSESLAEADWVRELFPDSADYLDVYDRAGLVSSRCLFGHAIHLSLREWTRLSEAGAAVVHCPTSNLFLGSGLFDMRSALVAANPVRTALGSDIGAGTSFSPLVTLNEAYKVAALRGETLSAHSAFYLATLGSARALY</sequence>
<evidence type="ECO:0000256" key="1">
    <source>
        <dbReference type="ARBA" id="ARBA00001947"/>
    </source>
</evidence>
<gene>
    <name evidence="9" type="ORF">B1A_06644</name>
</gene>
<feature type="non-terminal residue" evidence="9">
    <location>
        <position position="371"/>
    </location>
</feature>
<dbReference type="NCBIfam" id="TIGR02967">
    <property type="entry name" value="guan_deamin"/>
    <property type="match status" value="1"/>
</dbReference>
<dbReference type="UniPathway" id="UPA00603">
    <property type="reaction ID" value="UER00660"/>
</dbReference>
<dbReference type="GO" id="GO:0005829">
    <property type="term" value="C:cytosol"/>
    <property type="evidence" value="ECO:0007669"/>
    <property type="project" value="TreeGrafter"/>
</dbReference>
<dbReference type="PANTHER" id="PTHR11271">
    <property type="entry name" value="GUANINE DEAMINASE"/>
    <property type="match status" value="1"/>
</dbReference>
<evidence type="ECO:0000256" key="7">
    <source>
        <dbReference type="ARBA" id="ARBA00022833"/>
    </source>
</evidence>
<evidence type="ECO:0000256" key="3">
    <source>
        <dbReference type="ARBA" id="ARBA00006745"/>
    </source>
</evidence>
<dbReference type="InterPro" id="IPR014311">
    <property type="entry name" value="Guanine_deaminase"/>
</dbReference>